<dbReference type="PROSITE" id="PS51709">
    <property type="entry name" value="G_TRME"/>
    <property type="match status" value="1"/>
</dbReference>
<keyword evidence="3 6" id="KW-0547">Nucleotide-binding</keyword>
<dbReference type="NCBIfam" id="TIGR00450">
    <property type="entry name" value="mnmE_trmE_thdF"/>
    <property type="match status" value="1"/>
</dbReference>
<dbReference type="Pfam" id="PF01926">
    <property type="entry name" value="MMR_HSR1"/>
    <property type="match status" value="1"/>
</dbReference>
<keyword evidence="5 6" id="KW-0342">GTP-binding</keyword>
<dbReference type="OrthoDB" id="9805918at2"/>
<feature type="binding site" evidence="6">
    <location>
        <begin position="283"/>
        <end position="286"/>
    </location>
    <ligand>
        <name>GTP</name>
        <dbReference type="ChEBI" id="CHEBI:37565"/>
    </ligand>
</feature>
<comment type="subunit">
    <text evidence="6">Homodimer. Heterotetramer of two MnmE and two MnmG subunits.</text>
</comment>
<organism evidence="9 10">
    <name type="scientific">Paucidesulfovibrio gracilis DSM 16080</name>
    <dbReference type="NCBI Taxonomy" id="1121449"/>
    <lineage>
        <taxon>Bacteria</taxon>
        <taxon>Pseudomonadati</taxon>
        <taxon>Thermodesulfobacteriota</taxon>
        <taxon>Desulfovibrionia</taxon>
        <taxon>Desulfovibrionales</taxon>
        <taxon>Desulfovibrionaceae</taxon>
        <taxon>Paucidesulfovibrio</taxon>
    </lineage>
</organism>
<dbReference type="NCBIfam" id="TIGR00231">
    <property type="entry name" value="small_GTP"/>
    <property type="match status" value="1"/>
</dbReference>
<dbReference type="EMBL" id="FUYC01000001">
    <property type="protein sequence ID" value="SKA71739.1"/>
    <property type="molecule type" value="Genomic_DNA"/>
</dbReference>
<dbReference type="HAMAP" id="MF_00379">
    <property type="entry name" value="GTPase_MnmE"/>
    <property type="match status" value="1"/>
</dbReference>
<dbReference type="InterPro" id="IPR004520">
    <property type="entry name" value="GTPase_MnmE"/>
</dbReference>
<feature type="domain" description="TrmE-type G" evidence="8">
    <location>
        <begin position="229"/>
        <end position="401"/>
    </location>
</feature>
<dbReference type="CDD" id="cd04164">
    <property type="entry name" value="trmE"/>
    <property type="match status" value="1"/>
</dbReference>
<comment type="function">
    <text evidence="6">Exhibits a very high intrinsic GTPase hydrolysis rate. Involved in the addition of a carboxymethylaminomethyl (cmnm) group at the wobble position (U34) of certain tRNAs, forming tRNA-cmnm(5)s(2)U34.</text>
</comment>
<evidence type="ECO:0000256" key="6">
    <source>
        <dbReference type="HAMAP-Rule" id="MF_00379"/>
    </source>
</evidence>
<dbReference type="SUPFAM" id="SSF52540">
    <property type="entry name" value="P-loop containing nucleoside triphosphate hydrolases"/>
    <property type="match status" value="1"/>
</dbReference>
<dbReference type="InterPro" id="IPR006073">
    <property type="entry name" value="GTP-bd"/>
</dbReference>
<keyword evidence="10" id="KW-1185">Reference proteome</keyword>
<dbReference type="InterPro" id="IPR027417">
    <property type="entry name" value="P-loop_NTPase"/>
</dbReference>
<accession>A0A1T4W3L2</accession>
<dbReference type="InterPro" id="IPR027266">
    <property type="entry name" value="TrmE/GcvT-like"/>
</dbReference>
<sequence>MSRSDSKPSTRRDTIAAIATPPGTGGVAVLRVSGPEARSLGLQIFHSTQADFQDFTPRMLHFGTICTPAGNVLDEVLTAYMPGPHSYTGEDVLEIHCHGGDAAPSAVLDLLLQHGARLADRGEFTLRAFLAGRMDLTQAEAVAELIAAPGRAALHLAQTKLAGGLGTRVDALRERLEHLRAQLCLAVDFPEEDVECLPPEDLIREVQHIRNRVDELLAGMERARAWREGVMVVLAGRVNAGKSSLLNALLGRERAIVTERPGTTRDYIEEHLLLDGLRVRIVDTAGLRDPSSDTSDAAAATIPVDEVEAAGMEISRELASRAELVLFVVDGSRPLEPEEQRIARDLAPGRTLAVLNKADQPAAQPDPAATLEQLDLETIRVSARTGTGIQELADRIRARCLRDTGEPDPDAAVPNARQAALLRQANQELKALAQDAVQGVPYDLMGVRLEGACEAMEALTGRIAPQDVLHSIFDNFCIGK</sequence>
<dbReference type="STRING" id="1121449.SAMN02745704_00199"/>
<feature type="binding site" evidence="6">
    <location>
        <position position="31"/>
    </location>
    <ligand>
        <name>(6S)-5-formyl-5,6,7,8-tetrahydrofolate</name>
        <dbReference type="ChEBI" id="CHEBI:57457"/>
    </ligand>
</feature>
<evidence type="ECO:0000256" key="5">
    <source>
        <dbReference type="ARBA" id="ARBA00023134"/>
    </source>
</evidence>
<dbReference type="InterPro" id="IPR027368">
    <property type="entry name" value="MnmE_dom2"/>
</dbReference>
<gene>
    <name evidence="6" type="primary">mnmE</name>
    <name evidence="6" type="synonym">trmE</name>
    <name evidence="9" type="ORF">SAMN02745704_00199</name>
</gene>
<feature type="binding site" evidence="6">
    <location>
        <begin position="239"/>
        <end position="244"/>
    </location>
    <ligand>
        <name>GTP</name>
        <dbReference type="ChEBI" id="CHEBI:37565"/>
    </ligand>
</feature>
<evidence type="ECO:0000313" key="10">
    <source>
        <dbReference type="Proteomes" id="UP000190027"/>
    </source>
</evidence>
<keyword evidence="6" id="KW-0479">Metal-binding</keyword>
<dbReference type="InterPro" id="IPR005225">
    <property type="entry name" value="Small_GTP-bd"/>
</dbReference>
<comment type="similarity">
    <text evidence="1 6 7">Belongs to the TRAFAC class TrmE-Era-EngA-EngB-Septin-like GTPase superfamily. TrmE GTPase family.</text>
</comment>
<dbReference type="GO" id="GO:0030488">
    <property type="term" value="P:tRNA methylation"/>
    <property type="evidence" value="ECO:0007669"/>
    <property type="project" value="TreeGrafter"/>
</dbReference>
<dbReference type="Gene3D" id="3.30.1360.120">
    <property type="entry name" value="Probable tRNA modification gtpase trme, domain 1"/>
    <property type="match status" value="1"/>
</dbReference>
<comment type="subcellular location">
    <subcellularLocation>
        <location evidence="6">Cytoplasm</location>
    </subcellularLocation>
</comment>
<dbReference type="EC" id="3.6.-.-" evidence="6"/>
<feature type="binding site" evidence="6">
    <location>
        <begin position="356"/>
        <end position="359"/>
    </location>
    <ligand>
        <name>GTP</name>
        <dbReference type="ChEBI" id="CHEBI:37565"/>
    </ligand>
</feature>
<evidence type="ECO:0000256" key="2">
    <source>
        <dbReference type="ARBA" id="ARBA00022694"/>
    </source>
</evidence>
<dbReference type="Pfam" id="PF12631">
    <property type="entry name" value="MnmE_helical"/>
    <property type="match status" value="1"/>
</dbReference>
<protein>
    <recommendedName>
        <fullName evidence="6">tRNA modification GTPase MnmE</fullName>
        <ecNumber evidence="6">3.6.-.-</ecNumber>
    </recommendedName>
</protein>
<dbReference type="Proteomes" id="UP000190027">
    <property type="component" value="Unassembled WGS sequence"/>
</dbReference>
<feature type="binding site" evidence="6">
    <location>
        <position position="133"/>
    </location>
    <ligand>
        <name>(6S)-5-formyl-5,6,7,8-tetrahydrofolate</name>
        <dbReference type="ChEBI" id="CHEBI:57457"/>
    </ligand>
</feature>
<dbReference type="CDD" id="cd14858">
    <property type="entry name" value="TrmE_N"/>
    <property type="match status" value="1"/>
</dbReference>
<feature type="binding site" evidence="6">
    <location>
        <position position="94"/>
    </location>
    <ligand>
        <name>(6S)-5-formyl-5,6,7,8-tetrahydrofolate</name>
        <dbReference type="ChEBI" id="CHEBI:57457"/>
    </ligand>
</feature>
<dbReference type="InterPro" id="IPR025867">
    <property type="entry name" value="MnmE_helical"/>
</dbReference>
<dbReference type="InterPro" id="IPR018948">
    <property type="entry name" value="GTP-bd_TrmE_N"/>
</dbReference>
<keyword evidence="6" id="KW-0963">Cytoplasm</keyword>
<keyword evidence="2 6" id="KW-0819">tRNA processing</keyword>
<dbReference type="PANTHER" id="PTHR42714:SF2">
    <property type="entry name" value="TRNA MODIFICATION GTPASE GTPBP3, MITOCHONDRIAL"/>
    <property type="match status" value="1"/>
</dbReference>
<dbReference type="InterPro" id="IPR031168">
    <property type="entry name" value="G_TrmE"/>
</dbReference>
<dbReference type="AlphaFoldDB" id="A0A1T4W3L2"/>
<name>A0A1T4W3L2_9BACT</name>
<dbReference type="Gene3D" id="1.20.120.430">
    <property type="entry name" value="tRNA modification GTPase MnmE domain 2"/>
    <property type="match status" value="1"/>
</dbReference>
<feature type="binding site" evidence="6">
    <location>
        <position position="264"/>
    </location>
    <ligand>
        <name>Mg(2+)</name>
        <dbReference type="ChEBI" id="CHEBI:18420"/>
    </ligand>
</feature>
<dbReference type="Pfam" id="PF10396">
    <property type="entry name" value="TrmE_N"/>
    <property type="match status" value="1"/>
</dbReference>
<dbReference type="GO" id="GO:0002098">
    <property type="term" value="P:tRNA wobble uridine modification"/>
    <property type="evidence" value="ECO:0007669"/>
    <property type="project" value="TreeGrafter"/>
</dbReference>
<dbReference type="GO" id="GO:0046872">
    <property type="term" value="F:metal ion binding"/>
    <property type="evidence" value="ECO:0007669"/>
    <property type="project" value="UniProtKB-KW"/>
</dbReference>
<dbReference type="Gene3D" id="3.40.50.300">
    <property type="entry name" value="P-loop containing nucleotide triphosphate hydrolases"/>
    <property type="match status" value="1"/>
</dbReference>
<keyword evidence="4 6" id="KW-0630">Potassium</keyword>
<dbReference type="GO" id="GO:0003924">
    <property type="term" value="F:GTPase activity"/>
    <property type="evidence" value="ECO:0007669"/>
    <property type="project" value="UniProtKB-UniRule"/>
</dbReference>
<evidence type="ECO:0000256" key="3">
    <source>
        <dbReference type="ARBA" id="ARBA00022741"/>
    </source>
</evidence>
<dbReference type="PANTHER" id="PTHR42714">
    <property type="entry name" value="TRNA MODIFICATION GTPASE GTPBP3"/>
    <property type="match status" value="1"/>
</dbReference>
<evidence type="ECO:0000256" key="7">
    <source>
        <dbReference type="RuleBase" id="RU003313"/>
    </source>
</evidence>
<feature type="binding site" evidence="6">
    <location>
        <begin position="258"/>
        <end position="264"/>
    </location>
    <ligand>
        <name>GTP</name>
        <dbReference type="ChEBI" id="CHEBI:37565"/>
    </ligand>
</feature>
<evidence type="ECO:0000313" key="9">
    <source>
        <dbReference type="EMBL" id="SKA71739.1"/>
    </source>
</evidence>
<dbReference type="GO" id="GO:0005525">
    <property type="term" value="F:GTP binding"/>
    <property type="evidence" value="ECO:0007669"/>
    <property type="project" value="UniProtKB-UniRule"/>
</dbReference>
<feature type="binding site" evidence="6">
    <location>
        <position position="480"/>
    </location>
    <ligand>
        <name>(6S)-5-formyl-5,6,7,8-tetrahydrofolate</name>
        <dbReference type="ChEBI" id="CHEBI:57457"/>
    </ligand>
</feature>
<proteinExistence type="inferred from homology"/>
<comment type="cofactor">
    <cofactor evidence="6">
        <name>K(+)</name>
        <dbReference type="ChEBI" id="CHEBI:29103"/>
    </cofactor>
    <text evidence="6">Binds 1 potassium ion per subunit.</text>
</comment>
<dbReference type="GO" id="GO:0005829">
    <property type="term" value="C:cytosol"/>
    <property type="evidence" value="ECO:0007669"/>
    <property type="project" value="TreeGrafter"/>
</dbReference>
<feature type="binding site" evidence="6">
    <location>
        <begin position="382"/>
        <end position="384"/>
    </location>
    <ligand>
        <name>GTP</name>
        <dbReference type="ChEBI" id="CHEBI:37565"/>
    </ligand>
</feature>
<keyword evidence="6" id="KW-0460">Magnesium</keyword>
<feature type="binding site" evidence="6">
    <location>
        <position position="243"/>
    </location>
    <ligand>
        <name>Mg(2+)</name>
        <dbReference type="ChEBI" id="CHEBI:18420"/>
    </ligand>
</feature>
<comment type="caution">
    <text evidence="6">Lacks conserved residue(s) required for the propagation of feature annotation.</text>
</comment>
<keyword evidence="6" id="KW-0378">Hydrolase</keyword>
<evidence type="ECO:0000256" key="1">
    <source>
        <dbReference type="ARBA" id="ARBA00011043"/>
    </source>
</evidence>
<evidence type="ECO:0000256" key="4">
    <source>
        <dbReference type="ARBA" id="ARBA00022958"/>
    </source>
</evidence>
<dbReference type="RefSeq" id="WP_078716028.1">
    <property type="nucleotide sequence ID" value="NZ_FUYC01000001.1"/>
</dbReference>
<evidence type="ECO:0000259" key="8">
    <source>
        <dbReference type="PROSITE" id="PS51709"/>
    </source>
</evidence>
<reference evidence="9 10" key="1">
    <citation type="submission" date="2017-02" db="EMBL/GenBank/DDBJ databases">
        <authorList>
            <person name="Peterson S.W."/>
        </authorList>
    </citation>
    <scope>NUCLEOTIDE SEQUENCE [LARGE SCALE GENOMIC DNA]</scope>
    <source>
        <strain evidence="9 10">DSM 16080</strain>
    </source>
</reference>